<evidence type="ECO:0000256" key="2">
    <source>
        <dbReference type="ARBA" id="ARBA00022803"/>
    </source>
</evidence>
<evidence type="ECO:0000313" key="4">
    <source>
        <dbReference type="Proteomes" id="UP000649617"/>
    </source>
</evidence>
<protein>
    <submittedName>
        <fullName evidence="3">Ogt-1 protein</fullName>
    </submittedName>
</protein>
<sequence length="192" mass="21852">MTYRLLGRLFVRKGQWENAEEYYFRAKETLEALECSQTVQYAQLLVDLFTTTGRQEFLNTASELFQSLNAVTHEDYPRVLKHLGSLKVHTGHYREAIEFYELAAQCYEQLKLERSPGYADLYANIGKAKWAMGDADAAKAAYDKADHIYAVIGVTESPGYADLLVNRGMMLTDLGDFAAAMRFYNQALAIYQ</sequence>
<keyword evidence="4" id="KW-1185">Reference proteome</keyword>
<dbReference type="PROSITE" id="PS50293">
    <property type="entry name" value="TPR_REGION"/>
    <property type="match status" value="1"/>
</dbReference>
<keyword evidence="1" id="KW-0677">Repeat</keyword>
<dbReference type="InterPro" id="IPR011990">
    <property type="entry name" value="TPR-like_helical_dom_sf"/>
</dbReference>
<dbReference type="OrthoDB" id="626167at2759"/>
<dbReference type="Pfam" id="PF13176">
    <property type="entry name" value="TPR_7"/>
    <property type="match status" value="1"/>
</dbReference>
<dbReference type="Pfam" id="PF13424">
    <property type="entry name" value="TPR_12"/>
    <property type="match status" value="1"/>
</dbReference>
<dbReference type="PANTHER" id="PTHR45641:SF19">
    <property type="entry name" value="NEPHROCYSTIN-3"/>
    <property type="match status" value="1"/>
</dbReference>
<dbReference type="Proteomes" id="UP000649617">
    <property type="component" value="Unassembled WGS sequence"/>
</dbReference>
<dbReference type="InterPro" id="IPR019734">
    <property type="entry name" value="TPR_rpt"/>
</dbReference>
<evidence type="ECO:0000256" key="1">
    <source>
        <dbReference type="ARBA" id="ARBA00022737"/>
    </source>
</evidence>
<organism evidence="3 4">
    <name type="scientific">Symbiodinium pilosum</name>
    <name type="common">Dinoflagellate</name>
    <dbReference type="NCBI Taxonomy" id="2952"/>
    <lineage>
        <taxon>Eukaryota</taxon>
        <taxon>Sar</taxon>
        <taxon>Alveolata</taxon>
        <taxon>Dinophyceae</taxon>
        <taxon>Suessiales</taxon>
        <taxon>Symbiodiniaceae</taxon>
        <taxon>Symbiodinium</taxon>
    </lineage>
</organism>
<feature type="non-terminal residue" evidence="3">
    <location>
        <position position="192"/>
    </location>
</feature>
<gene>
    <name evidence="3" type="primary">ogt-1</name>
    <name evidence="3" type="ORF">SPIL2461_LOCUS6766</name>
</gene>
<reference evidence="3" key="1">
    <citation type="submission" date="2021-02" db="EMBL/GenBank/DDBJ databases">
        <authorList>
            <person name="Dougan E. K."/>
            <person name="Rhodes N."/>
            <person name="Thang M."/>
            <person name="Chan C."/>
        </authorList>
    </citation>
    <scope>NUCLEOTIDE SEQUENCE</scope>
</reference>
<dbReference type="Gene3D" id="1.25.40.10">
    <property type="entry name" value="Tetratricopeptide repeat domain"/>
    <property type="match status" value="1"/>
</dbReference>
<dbReference type="PANTHER" id="PTHR45641">
    <property type="entry name" value="TETRATRICOPEPTIDE REPEAT PROTEIN (AFU_ORTHOLOGUE AFUA_6G03870)"/>
    <property type="match status" value="1"/>
</dbReference>
<keyword evidence="2" id="KW-0802">TPR repeat</keyword>
<dbReference type="SMART" id="SM00028">
    <property type="entry name" value="TPR"/>
    <property type="match status" value="4"/>
</dbReference>
<proteinExistence type="predicted"/>
<name>A0A812NC27_SYMPI</name>
<dbReference type="EMBL" id="CAJNIZ010010389">
    <property type="protein sequence ID" value="CAE7299662.1"/>
    <property type="molecule type" value="Genomic_DNA"/>
</dbReference>
<evidence type="ECO:0000313" key="3">
    <source>
        <dbReference type="EMBL" id="CAE7299662.1"/>
    </source>
</evidence>
<comment type="caution">
    <text evidence="3">The sequence shown here is derived from an EMBL/GenBank/DDBJ whole genome shotgun (WGS) entry which is preliminary data.</text>
</comment>
<accession>A0A812NC27</accession>
<dbReference type="AlphaFoldDB" id="A0A812NC27"/>
<dbReference type="SUPFAM" id="SSF48452">
    <property type="entry name" value="TPR-like"/>
    <property type="match status" value="1"/>
</dbReference>
<dbReference type="Pfam" id="PF13181">
    <property type="entry name" value="TPR_8"/>
    <property type="match status" value="1"/>
</dbReference>